<sequence>MAAILQLGATWLEHVVLGAGVSVPVFVVFVAVSSASALLLGAAGFALARLGIVGTSATGRFALRAAGLCWIGGRAAYLAYTYFLPPSTANSWFVVLSTVLLWLTIAFALVAAIDIAARRIAWGPARGSLLLALGVAVVVGLAVPASGSALAVTLLESVSALGQVFVGVTYVVAAGRDPWIGG</sequence>
<evidence type="ECO:0000256" key="1">
    <source>
        <dbReference type="SAM" id="Phobius"/>
    </source>
</evidence>
<name>A0ABP8DX14_9MICO</name>
<keyword evidence="3" id="KW-1185">Reference proteome</keyword>
<accession>A0ABP8DX14</accession>
<dbReference type="EMBL" id="BAABAU010000001">
    <property type="protein sequence ID" value="GAA4264456.1"/>
    <property type="molecule type" value="Genomic_DNA"/>
</dbReference>
<proteinExistence type="predicted"/>
<evidence type="ECO:0000313" key="3">
    <source>
        <dbReference type="Proteomes" id="UP001501594"/>
    </source>
</evidence>
<protein>
    <submittedName>
        <fullName evidence="2">Uncharacterized protein</fullName>
    </submittedName>
</protein>
<keyword evidence="1" id="KW-1133">Transmembrane helix</keyword>
<keyword evidence="1" id="KW-0472">Membrane</keyword>
<keyword evidence="1" id="KW-0812">Transmembrane</keyword>
<organism evidence="2 3">
    <name type="scientific">Frondihabitans peucedani</name>
    <dbReference type="NCBI Taxonomy" id="598626"/>
    <lineage>
        <taxon>Bacteria</taxon>
        <taxon>Bacillati</taxon>
        <taxon>Actinomycetota</taxon>
        <taxon>Actinomycetes</taxon>
        <taxon>Micrococcales</taxon>
        <taxon>Microbacteriaceae</taxon>
        <taxon>Frondihabitans</taxon>
    </lineage>
</organism>
<comment type="caution">
    <text evidence="2">The sequence shown here is derived from an EMBL/GenBank/DDBJ whole genome shotgun (WGS) entry which is preliminary data.</text>
</comment>
<reference evidence="3" key="1">
    <citation type="journal article" date="2019" name="Int. J. Syst. Evol. Microbiol.">
        <title>The Global Catalogue of Microorganisms (GCM) 10K type strain sequencing project: providing services to taxonomists for standard genome sequencing and annotation.</title>
        <authorList>
            <consortium name="The Broad Institute Genomics Platform"/>
            <consortium name="The Broad Institute Genome Sequencing Center for Infectious Disease"/>
            <person name="Wu L."/>
            <person name="Ma J."/>
        </authorList>
    </citation>
    <scope>NUCLEOTIDE SEQUENCE [LARGE SCALE GENOMIC DNA]</scope>
    <source>
        <strain evidence="3">JCM 17442</strain>
    </source>
</reference>
<feature type="transmembrane region" description="Helical" evidence="1">
    <location>
        <begin position="92"/>
        <end position="117"/>
    </location>
</feature>
<feature type="transmembrane region" description="Helical" evidence="1">
    <location>
        <begin position="28"/>
        <end position="49"/>
    </location>
</feature>
<gene>
    <name evidence="2" type="ORF">GCM10022256_00680</name>
</gene>
<feature type="transmembrane region" description="Helical" evidence="1">
    <location>
        <begin position="129"/>
        <end position="152"/>
    </location>
</feature>
<dbReference type="Proteomes" id="UP001501594">
    <property type="component" value="Unassembled WGS sequence"/>
</dbReference>
<feature type="transmembrane region" description="Helical" evidence="1">
    <location>
        <begin position="61"/>
        <end position="80"/>
    </location>
</feature>
<evidence type="ECO:0000313" key="2">
    <source>
        <dbReference type="EMBL" id="GAA4264456.1"/>
    </source>
</evidence>